<dbReference type="InterPro" id="IPR018968">
    <property type="entry name" value="Phasin"/>
</dbReference>
<dbReference type="InterPro" id="IPR010127">
    <property type="entry name" value="Phasin_subfam-1"/>
</dbReference>
<dbReference type="OrthoDB" id="7270762at2"/>
<reference evidence="2 3" key="1">
    <citation type="submission" date="2019-03" db="EMBL/GenBank/DDBJ databases">
        <title>Roseomonas sp. a novel Roseomonas species isolated from Sea whip Gorgonian.</title>
        <authorList>
            <person name="Li F."/>
            <person name="Pan X."/>
            <person name="Huang S."/>
            <person name="Li Z."/>
            <person name="Meng B."/>
        </authorList>
    </citation>
    <scope>NUCLEOTIDE SEQUENCE [LARGE SCALE GENOMIC DNA]</scope>
    <source>
        <strain evidence="2 3">M0104</strain>
    </source>
</reference>
<evidence type="ECO:0000313" key="2">
    <source>
        <dbReference type="EMBL" id="MXP66087.1"/>
    </source>
</evidence>
<sequence>MQQLGAKTGGKRNFGREFAMMTAPIMTWQPTAEAMSKTTQAVTAFGRGNLEALTQSTQAYMAGMQELSRLYVTAVQGLMQQAAESTKAFAGAKTPQDVLALQANLTRASLERILSEGTKLQHAAQKMAEQVSAPLAQRAAAAVEQGQRAQAA</sequence>
<dbReference type="Pfam" id="PF09361">
    <property type="entry name" value="Phasin_2"/>
    <property type="match status" value="1"/>
</dbReference>
<evidence type="ECO:0000313" key="3">
    <source>
        <dbReference type="Proteomes" id="UP000460715"/>
    </source>
</evidence>
<protein>
    <submittedName>
        <fullName evidence="2">Phasin family protein</fullName>
    </submittedName>
</protein>
<organism evidence="2 3">
    <name type="scientific">Teichococcus coralli</name>
    <dbReference type="NCBI Taxonomy" id="2545983"/>
    <lineage>
        <taxon>Bacteria</taxon>
        <taxon>Pseudomonadati</taxon>
        <taxon>Pseudomonadota</taxon>
        <taxon>Alphaproteobacteria</taxon>
        <taxon>Acetobacterales</taxon>
        <taxon>Roseomonadaceae</taxon>
        <taxon>Roseomonas</taxon>
    </lineage>
</organism>
<dbReference type="AlphaFoldDB" id="A0A845BLF9"/>
<evidence type="ECO:0000259" key="1">
    <source>
        <dbReference type="Pfam" id="PF09361"/>
    </source>
</evidence>
<dbReference type="RefSeq" id="WP_160939496.1">
    <property type="nucleotide sequence ID" value="NZ_SNVJ01000042.1"/>
</dbReference>
<keyword evidence="3" id="KW-1185">Reference proteome</keyword>
<accession>A0A845BLF9</accession>
<dbReference type="EMBL" id="SNVJ01000042">
    <property type="protein sequence ID" value="MXP66087.1"/>
    <property type="molecule type" value="Genomic_DNA"/>
</dbReference>
<dbReference type="Proteomes" id="UP000460715">
    <property type="component" value="Unassembled WGS sequence"/>
</dbReference>
<proteinExistence type="predicted"/>
<dbReference type="NCBIfam" id="TIGR01841">
    <property type="entry name" value="phasin"/>
    <property type="match status" value="1"/>
</dbReference>
<gene>
    <name evidence="2" type="ORF">E0493_22335</name>
</gene>
<feature type="domain" description="Phasin" evidence="1">
    <location>
        <begin position="41"/>
        <end position="138"/>
    </location>
</feature>
<comment type="caution">
    <text evidence="2">The sequence shown here is derived from an EMBL/GenBank/DDBJ whole genome shotgun (WGS) entry which is preliminary data.</text>
</comment>
<name>A0A845BLF9_9PROT</name>